<organism evidence="2 3">
    <name type="scientific">Rhizobium fredii</name>
    <name type="common">Sinorhizobium fredii</name>
    <dbReference type="NCBI Taxonomy" id="380"/>
    <lineage>
        <taxon>Bacteria</taxon>
        <taxon>Pseudomonadati</taxon>
        <taxon>Pseudomonadota</taxon>
        <taxon>Alphaproteobacteria</taxon>
        <taxon>Hyphomicrobiales</taxon>
        <taxon>Rhizobiaceae</taxon>
        <taxon>Sinorhizobium/Ensifer group</taxon>
        <taxon>Sinorhizobium</taxon>
    </lineage>
</organism>
<name>A0A2A6LMH8_RHIFR</name>
<dbReference type="RefSeq" id="WP_097588157.1">
    <property type="nucleotide sequence ID" value="NZ_NWTC01000065.1"/>
</dbReference>
<dbReference type="InterPro" id="IPR001437">
    <property type="entry name" value="Tscrpt_elong_fac_GreA/B_C"/>
</dbReference>
<evidence type="ECO:0000259" key="1">
    <source>
        <dbReference type="Pfam" id="PF01272"/>
    </source>
</evidence>
<evidence type="ECO:0000313" key="3">
    <source>
        <dbReference type="Proteomes" id="UP000220353"/>
    </source>
</evidence>
<dbReference type="EMBL" id="NWTC01000065">
    <property type="protein sequence ID" value="PDT43771.1"/>
    <property type="molecule type" value="Genomic_DNA"/>
</dbReference>
<reference evidence="2 3" key="1">
    <citation type="submission" date="2017-09" db="EMBL/GenBank/DDBJ databases">
        <title>Comparative genomics of rhizobia isolated from Phaseolus vulgaris in China.</title>
        <authorList>
            <person name="Tong W."/>
        </authorList>
    </citation>
    <scope>NUCLEOTIDE SEQUENCE [LARGE SCALE GENOMIC DNA]</scope>
    <source>
        <strain evidence="2 3">PCH1</strain>
    </source>
</reference>
<proteinExistence type="predicted"/>
<evidence type="ECO:0000313" key="2">
    <source>
        <dbReference type="EMBL" id="PDT43771.1"/>
    </source>
</evidence>
<dbReference type="GO" id="GO:0003677">
    <property type="term" value="F:DNA binding"/>
    <property type="evidence" value="ECO:0007669"/>
    <property type="project" value="InterPro"/>
</dbReference>
<feature type="domain" description="Transcription elongation factor GreA/GreB C-terminal" evidence="1">
    <location>
        <begin position="50"/>
        <end position="123"/>
    </location>
</feature>
<dbReference type="InterPro" id="IPR036953">
    <property type="entry name" value="GreA/GreB_C_sf"/>
</dbReference>
<dbReference type="SUPFAM" id="SSF54534">
    <property type="entry name" value="FKBP-like"/>
    <property type="match status" value="1"/>
</dbReference>
<dbReference type="Pfam" id="PF01272">
    <property type="entry name" value="GreA_GreB"/>
    <property type="match status" value="1"/>
</dbReference>
<gene>
    <name evidence="2" type="ORF">CO661_33155</name>
</gene>
<accession>A0A2A6LMH8</accession>
<dbReference type="GO" id="GO:0032784">
    <property type="term" value="P:regulation of DNA-templated transcription elongation"/>
    <property type="evidence" value="ECO:0007669"/>
    <property type="project" value="InterPro"/>
</dbReference>
<dbReference type="Gene3D" id="3.10.50.30">
    <property type="entry name" value="Transcription elongation factor, GreA/GreB, C-terminal domain"/>
    <property type="match status" value="1"/>
</dbReference>
<sequence>MSNRLQCYLTAHDHAVLREILDQTLRDNAYCRLLRRKLVQAEICSPRNVPADVVTINSRVTFCVDGGVPRTANLVRNESQDFPNYTVSVESLLGLGLLGLRAGRAIAVETEAGGLQKINVIGIDFRALALPGAPMVTASTLSPRIRWDRSQDVAQG</sequence>
<dbReference type="Proteomes" id="UP000220353">
    <property type="component" value="Unassembled WGS sequence"/>
</dbReference>
<comment type="caution">
    <text evidence="2">The sequence shown here is derived from an EMBL/GenBank/DDBJ whole genome shotgun (WGS) entry which is preliminary data.</text>
</comment>
<protein>
    <recommendedName>
        <fullName evidence="1">Transcription elongation factor GreA/GreB C-terminal domain-containing protein</fullName>
    </recommendedName>
</protein>
<dbReference type="AlphaFoldDB" id="A0A2A6LMH8"/>